<proteinExistence type="predicted"/>
<feature type="region of interest" description="Disordered" evidence="1">
    <location>
        <begin position="45"/>
        <end position="69"/>
    </location>
</feature>
<sequence length="69" mass="8251">MLVSEERKVSPPNYRWPFIVGGFVVLWMLLAVVWMMWGANQTRKEGERRRHLDSFGNQLNQPNRVDDYE</sequence>
<accession>A0A383AA28</accession>
<evidence type="ECO:0000313" key="3">
    <source>
        <dbReference type="EMBL" id="SVE03938.1"/>
    </source>
</evidence>
<keyword evidence="2" id="KW-0812">Transmembrane</keyword>
<organism evidence="3">
    <name type="scientific">marine metagenome</name>
    <dbReference type="NCBI Taxonomy" id="408172"/>
    <lineage>
        <taxon>unclassified sequences</taxon>
        <taxon>metagenomes</taxon>
        <taxon>ecological metagenomes</taxon>
    </lineage>
</organism>
<reference evidence="3" key="1">
    <citation type="submission" date="2018-05" db="EMBL/GenBank/DDBJ databases">
        <authorList>
            <person name="Lanie J.A."/>
            <person name="Ng W.-L."/>
            <person name="Kazmierczak K.M."/>
            <person name="Andrzejewski T.M."/>
            <person name="Davidsen T.M."/>
            <person name="Wayne K.J."/>
            <person name="Tettelin H."/>
            <person name="Glass J.I."/>
            <person name="Rusch D."/>
            <person name="Podicherti R."/>
            <person name="Tsui H.-C.T."/>
            <person name="Winkler M.E."/>
        </authorList>
    </citation>
    <scope>NUCLEOTIDE SEQUENCE</scope>
</reference>
<evidence type="ECO:0000256" key="1">
    <source>
        <dbReference type="SAM" id="MobiDB-lite"/>
    </source>
</evidence>
<keyword evidence="2" id="KW-1133">Transmembrane helix</keyword>
<protein>
    <submittedName>
        <fullName evidence="3">Uncharacterized protein</fullName>
    </submittedName>
</protein>
<dbReference type="AlphaFoldDB" id="A0A383AA28"/>
<name>A0A383AA28_9ZZZZ</name>
<evidence type="ECO:0000256" key="2">
    <source>
        <dbReference type="SAM" id="Phobius"/>
    </source>
</evidence>
<gene>
    <name evidence="3" type="ORF">METZ01_LOCUS456792</name>
</gene>
<keyword evidence="2" id="KW-0472">Membrane</keyword>
<feature type="transmembrane region" description="Helical" evidence="2">
    <location>
        <begin position="16"/>
        <end position="39"/>
    </location>
</feature>
<dbReference type="EMBL" id="UINC01190000">
    <property type="protein sequence ID" value="SVE03938.1"/>
    <property type="molecule type" value="Genomic_DNA"/>
</dbReference>